<accession>A0A8I2YMD8</accession>
<evidence type="ECO:0000259" key="4">
    <source>
        <dbReference type="Pfam" id="PF20147"/>
    </source>
</evidence>
<dbReference type="GO" id="GO:0005576">
    <property type="term" value="C:extracellular region"/>
    <property type="evidence" value="ECO:0007669"/>
    <property type="project" value="UniProtKB-SubCell"/>
</dbReference>
<keyword evidence="6" id="KW-1185">Reference proteome</keyword>
<evidence type="ECO:0000256" key="3">
    <source>
        <dbReference type="ARBA" id="ARBA00022525"/>
    </source>
</evidence>
<reference evidence="5" key="1">
    <citation type="submission" date="2021-03" db="EMBL/GenBank/DDBJ databases">
        <title>Evolutionary innovations through gain and loss of genes in the ectomycorrhizal Boletales.</title>
        <authorList>
            <person name="Wu G."/>
            <person name="Miyauchi S."/>
            <person name="Morin E."/>
            <person name="Yang Z.-L."/>
            <person name="Xu J."/>
            <person name="Martin F.M."/>
        </authorList>
    </citation>
    <scope>NUCLEOTIDE SEQUENCE</scope>
    <source>
        <strain evidence="5">BR01</strain>
    </source>
</reference>
<dbReference type="EMBL" id="JAGFBS010000020">
    <property type="protein sequence ID" value="KAG6373828.1"/>
    <property type="molecule type" value="Genomic_DNA"/>
</dbReference>
<dbReference type="Proteomes" id="UP000683000">
    <property type="component" value="Unassembled WGS sequence"/>
</dbReference>
<dbReference type="InterPro" id="IPR045379">
    <property type="entry name" value="Crinkler_N"/>
</dbReference>
<name>A0A8I2YMD8_9AGAM</name>
<dbReference type="OrthoDB" id="4062651at2759"/>
<dbReference type="Pfam" id="PF20147">
    <property type="entry name" value="Crinkler"/>
    <property type="match status" value="1"/>
</dbReference>
<gene>
    <name evidence="5" type="ORF">JVT61DRAFT_5975</name>
</gene>
<proteinExistence type="predicted"/>
<keyword evidence="3" id="KW-0964">Secreted</keyword>
<feature type="domain" description="Crinkler effector protein N-terminal" evidence="4">
    <location>
        <begin position="269"/>
        <end position="334"/>
    </location>
</feature>
<evidence type="ECO:0000256" key="1">
    <source>
        <dbReference type="ARBA" id="ARBA00004340"/>
    </source>
</evidence>
<organism evidence="5 6">
    <name type="scientific">Boletus reticuloceps</name>
    <dbReference type="NCBI Taxonomy" id="495285"/>
    <lineage>
        <taxon>Eukaryota</taxon>
        <taxon>Fungi</taxon>
        <taxon>Dikarya</taxon>
        <taxon>Basidiomycota</taxon>
        <taxon>Agaricomycotina</taxon>
        <taxon>Agaricomycetes</taxon>
        <taxon>Agaricomycetidae</taxon>
        <taxon>Boletales</taxon>
        <taxon>Boletineae</taxon>
        <taxon>Boletaceae</taxon>
        <taxon>Boletoideae</taxon>
        <taxon>Boletus</taxon>
    </lineage>
</organism>
<dbReference type="GO" id="GO:0043657">
    <property type="term" value="C:host cell"/>
    <property type="evidence" value="ECO:0007669"/>
    <property type="project" value="UniProtKB-SubCell"/>
</dbReference>
<protein>
    <recommendedName>
        <fullName evidence="4">Crinkler effector protein N-terminal domain-containing protein</fullName>
    </recommendedName>
</protein>
<comment type="subcellular location">
    <subcellularLocation>
        <location evidence="1">Host cell</location>
    </subcellularLocation>
    <subcellularLocation>
        <location evidence="2">Secreted</location>
    </subcellularLocation>
</comment>
<evidence type="ECO:0000313" key="6">
    <source>
        <dbReference type="Proteomes" id="UP000683000"/>
    </source>
</evidence>
<dbReference type="AlphaFoldDB" id="A0A8I2YMD8"/>
<evidence type="ECO:0000256" key="2">
    <source>
        <dbReference type="ARBA" id="ARBA00004613"/>
    </source>
</evidence>
<comment type="caution">
    <text evidence="5">The sequence shown here is derived from an EMBL/GenBank/DDBJ whole genome shotgun (WGS) entry which is preliminary data.</text>
</comment>
<sequence>MTLFNFPFTRLTHRSKPAVATNLTLNSWSHQSYTHSARFVQKVEMCTAICAGDDAWGTPIDHVHHHTLLRVSLVPTAISPDGSQDTLLIERVLSTGGAFHSVAPINETLSSGGTLLHPDVHDRVCVVYEGSSTTIARGLVVERTITFGCRALSLIQLSQILEFVGRITAVICDGGDCKFQSRAFAFTCLAAMTPTVPPRKAGEGSASRASSGSEPIDDSVFELTAEAFLAQASWLVRDRDAASMQALELIGALKEGPREAPQDGPARLWVYGQDVKRIFPVDISETKTIGALKKVIKYKKFKSFRDVEADCLDLYFIPTDSEPIEDKLRQIQLEGLIIVKGPEPTSVVVAPLRHRTPPPSSLSAHDVKAQRLKFLRDRQTEDPSSAAKLSEFAKRQATPSKTVYCNRPSNACEIIPPALLHRAFGEFLDDCETLETTAVDNSLTEELHVAMSNIYNKESDRAKEIREILENKELPFNVTQIGQGYTTDGDMSVGVHRYAIAEFRDEVCSTGAEPYYQAGLCYLEATRDHAAELEGSCLPCIFILLFGPYIAFAGATWNTRPNVARHLGAFKKAIGTLKQYYEGLIKQSHPTSSPKQSDLFPYPTDFTSLCDNKKRRFEYIAQSPHRILFRGTLDDKKRIYIKFVRHYSKDAHLACASLGCAPILHGFEVIPGGWFMVIMDDIEEDYIRFCDYTDFYGHPPTTEFVDNIENALRQLHKRDSRRRP</sequence>
<evidence type="ECO:0000313" key="5">
    <source>
        <dbReference type="EMBL" id="KAG6373828.1"/>
    </source>
</evidence>